<comment type="caution">
    <text evidence="3">The sequence shown here is derived from an EMBL/GenBank/DDBJ whole genome shotgun (WGS) entry which is preliminary data.</text>
</comment>
<evidence type="ECO:0000313" key="4">
    <source>
        <dbReference type="Proteomes" id="UP000601990"/>
    </source>
</evidence>
<sequence length="387" mass="41486">MVLPFFGKKSISGSPAGSDASTPPASSARDGHAAELSTLDFTGDANHALTQYAGLMEVTEVGAGLGAAYEEAAVLYANGSVDAAESVLAAVLDSPSHQAGEGVWMMLLDLYRLSGQRQRFESRVVDYATRFERSPPPWEDLSSASAQGRPKAVPLLSLSGTLSGQSATQFDQIGIIGKKSGAIRIELSRLRSVDEAGCTLFRTLLRELAAERVKVSLLKCGQLADMLAGQVHVGRAEGRDGWLLLLEMLQHTGEQDRFEQIAVDYAITFEESPPSWEPKMEREAISTAALEAAVAAAEGFSLEGELTSATTESIRRLPAFAADRQRVEVDCAQLRRLDFVSAGTLFNVLAPLHAQGKQVILRNVNAMVAALLRVMSVDQVAQVTLRV</sequence>
<dbReference type="CDD" id="cd07043">
    <property type="entry name" value="STAS_anti-anti-sigma_factors"/>
    <property type="match status" value="1"/>
</dbReference>
<feature type="region of interest" description="Disordered" evidence="1">
    <location>
        <begin position="8"/>
        <end position="31"/>
    </location>
</feature>
<dbReference type="Gene3D" id="3.30.750.24">
    <property type="entry name" value="STAS domain"/>
    <property type="match status" value="1"/>
</dbReference>
<dbReference type="InterPro" id="IPR002645">
    <property type="entry name" value="STAS_dom"/>
</dbReference>
<evidence type="ECO:0000313" key="3">
    <source>
        <dbReference type="EMBL" id="NMF94823.1"/>
    </source>
</evidence>
<feature type="domain" description="STAS" evidence="2">
    <location>
        <begin position="300"/>
        <end position="387"/>
    </location>
</feature>
<dbReference type="EMBL" id="WTVH01000038">
    <property type="protein sequence ID" value="NMF94823.1"/>
    <property type="molecule type" value="Genomic_DNA"/>
</dbReference>
<protein>
    <submittedName>
        <fullName evidence="3">STAS domain-containing protein</fullName>
    </submittedName>
</protein>
<dbReference type="PROSITE" id="PS50801">
    <property type="entry name" value="STAS"/>
    <property type="match status" value="1"/>
</dbReference>
<evidence type="ECO:0000256" key="1">
    <source>
        <dbReference type="SAM" id="MobiDB-lite"/>
    </source>
</evidence>
<dbReference type="InterPro" id="IPR036513">
    <property type="entry name" value="STAS_dom_sf"/>
</dbReference>
<proteinExistence type="predicted"/>
<reference evidence="3" key="1">
    <citation type="submission" date="2019-12" db="EMBL/GenBank/DDBJ databases">
        <title>Comparative genomics gives insights into the taxonomy of the Azoarcus-Aromatoleum group and reveals separate origins of nif in the plant-associated Azoarcus and non-plant-associated Aromatoleum sub-groups.</title>
        <authorList>
            <person name="Lafos M."/>
            <person name="Maluk M."/>
            <person name="Batista M."/>
            <person name="Junghare M."/>
            <person name="Carmona M."/>
            <person name="Faoro H."/>
            <person name="Cruz L.M."/>
            <person name="Battistoni F."/>
            <person name="De Souza E."/>
            <person name="Pedrosa F."/>
            <person name="Chen W.-M."/>
            <person name="Poole P.S."/>
            <person name="Dixon R.A."/>
            <person name="James E.K."/>
        </authorList>
    </citation>
    <scope>NUCLEOTIDE SEQUENCE</scope>
    <source>
        <strain evidence="3">U120</strain>
    </source>
</reference>
<accession>A0ABX1N6C8</accession>
<gene>
    <name evidence="3" type="ORF">GO608_16015</name>
</gene>
<feature type="compositionally biased region" description="Polar residues" evidence="1">
    <location>
        <begin position="11"/>
        <end position="25"/>
    </location>
</feature>
<dbReference type="SUPFAM" id="SSF52091">
    <property type="entry name" value="SpoIIaa-like"/>
    <property type="match status" value="1"/>
</dbReference>
<dbReference type="InterPro" id="IPR058548">
    <property type="entry name" value="MlaB-like_STAS"/>
</dbReference>
<keyword evidence="4" id="KW-1185">Reference proteome</keyword>
<name>A0ABX1N6C8_9RHOO</name>
<organism evidence="3 4">
    <name type="scientific">Aromatoleum buckelii</name>
    <dbReference type="NCBI Taxonomy" id="200254"/>
    <lineage>
        <taxon>Bacteria</taxon>
        <taxon>Pseudomonadati</taxon>
        <taxon>Pseudomonadota</taxon>
        <taxon>Betaproteobacteria</taxon>
        <taxon>Rhodocyclales</taxon>
        <taxon>Rhodocyclaceae</taxon>
        <taxon>Aromatoleum</taxon>
    </lineage>
</organism>
<dbReference type="Pfam" id="PF13466">
    <property type="entry name" value="STAS_2"/>
    <property type="match status" value="1"/>
</dbReference>
<dbReference type="Proteomes" id="UP000601990">
    <property type="component" value="Unassembled WGS sequence"/>
</dbReference>
<evidence type="ECO:0000259" key="2">
    <source>
        <dbReference type="PROSITE" id="PS50801"/>
    </source>
</evidence>